<feature type="domain" description="Mop" evidence="3">
    <location>
        <begin position="2"/>
        <end position="68"/>
    </location>
</feature>
<evidence type="ECO:0000259" key="3">
    <source>
        <dbReference type="PROSITE" id="PS51866"/>
    </source>
</evidence>
<organism evidence="4 5">
    <name type="scientific">Streptomyces paludis</name>
    <dbReference type="NCBI Taxonomy" id="2282738"/>
    <lineage>
        <taxon>Bacteria</taxon>
        <taxon>Bacillati</taxon>
        <taxon>Actinomycetota</taxon>
        <taxon>Actinomycetes</taxon>
        <taxon>Kitasatosporales</taxon>
        <taxon>Streptomycetaceae</taxon>
        <taxon>Streptomyces</taxon>
    </lineage>
</organism>
<evidence type="ECO:0000313" key="4">
    <source>
        <dbReference type="EMBL" id="AXG76338.1"/>
    </source>
</evidence>
<reference evidence="5" key="1">
    <citation type="submission" date="2018-07" db="EMBL/GenBank/DDBJ databases">
        <authorList>
            <person name="Zhao J."/>
        </authorList>
    </citation>
    <scope>NUCLEOTIDE SEQUENCE [LARGE SCALE GENOMIC DNA]</scope>
    <source>
        <strain evidence="5">GSSD-12</strain>
    </source>
</reference>
<dbReference type="OrthoDB" id="122515at2"/>
<accession>A0A345HI14</accession>
<dbReference type="NCBIfam" id="TIGR00638">
    <property type="entry name" value="Mop"/>
    <property type="match status" value="1"/>
</dbReference>
<dbReference type="PROSITE" id="PS51866">
    <property type="entry name" value="MOP"/>
    <property type="match status" value="1"/>
</dbReference>
<keyword evidence="5" id="KW-1185">Reference proteome</keyword>
<protein>
    <recommendedName>
        <fullName evidence="3">Mop domain-containing protein</fullName>
    </recommendedName>
</protein>
<evidence type="ECO:0000256" key="2">
    <source>
        <dbReference type="PROSITE-ProRule" id="PRU01213"/>
    </source>
</evidence>
<dbReference type="InterPro" id="IPR005116">
    <property type="entry name" value="Transp-assoc_OB_typ1"/>
</dbReference>
<dbReference type="AlphaFoldDB" id="A0A345HI14"/>
<dbReference type="InterPro" id="IPR004606">
    <property type="entry name" value="Mop_domain"/>
</dbReference>
<dbReference type="Pfam" id="PF03459">
    <property type="entry name" value="TOBE"/>
    <property type="match status" value="1"/>
</dbReference>
<evidence type="ECO:0000313" key="5">
    <source>
        <dbReference type="Proteomes" id="UP000253868"/>
    </source>
</evidence>
<dbReference type="KEGG" id="spad:DVK44_00075"/>
<dbReference type="EMBL" id="CP031194">
    <property type="protein sequence ID" value="AXG76338.1"/>
    <property type="molecule type" value="Genomic_DNA"/>
</dbReference>
<proteinExistence type="predicted"/>
<gene>
    <name evidence="4" type="ORF">DVK44_00075</name>
</gene>
<dbReference type="Gene3D" id="2.40.50.100">
    <property type="match status" value="1"/>
</dbReference>
<dbReference type="GO" id="GO:0015689">
    <property type="term" value="P:molybdate ion transport"/>
    <property type="evidence" value="ECO:0007669"/>
    <property type="project" value="InterPro"/>
</dbReference>
<keyword evidence="1 2" id="KW-0500">Molybdenum</keyword>
<dbReference type="SUPFAM" id="SSF50331">
    <property type="entry name" value="MOP-like"/>
    <property type="match status" value="1"/>
</dbReference>
<evidence type="ECO:0000256" key="1">
    <source>
        <dbReference type="ARBA" id="ARBA00022505"/>
    </source>
</evidence>
<dbReference type="Proteomes" id="UP000253868">
    <property type="component" value="Chromosome"/>
</dbReference>
<sequence length="71" mass="7197">MRLSIRNQLPGTVISVTPGEVMAVVKVRLTGGQEITSAITLEAAGALDLAPGTAVHALIKSTEVALATDGD</sequence>
<dbReference type="InterPro" id="IPR008995">
    <property type="entry name" value="Mo/tungstate-bd_C_term_dom"/>
</dbReference>
<name>A0A345HI14_9ACTN</name>